<proteinExistence type="predicted"/>
<dbReference type="Proteomes" id="UP001362999">
    <property type="component" value="Unassembled WGS sequence"/>
</dbReference>
<organism evidence="2 3">
    <name type="scientific">Favolaschia claudopus</name>
    <dbReference type="NCBI Taxonomy" id="2862362"/>
    <lineage>
        <taxon>Eukaryota</taxon>
        <taxon>Fungi</taxon>
        <taxon>Dikarya</taxon>
        <taxon>Basidiomycota</taxon>
        <taxon>Agaricomycotina</taxon>
        <taxon>Agaricomycetes</taxon>
        <taxon>Agaricomycetidae</taxon>
        <taxon>Agaricales</taxon>
        <taxon>Marasmiineae</taxon>
        <taxon>Mycenaceae</taxon>
        <taxon>Favolaschia</taxon>
    </lineage>
</organism>
<dbReference type="EMBL" id="JAWWNJ010000076">
    <property type="protein sequence ID" value="KAK7006310.1"/>
    <property type="molecule type" value="Genomic_DNA"/>
</dbReference>
<evidence type="ECO:0000313" key="3">
    <source>
        <dbReference type="Proteomes" id="UP001362999"/>
    </source>
</evidence>
<feature type="region of interest" description="Disordered" evidence="1">
    <location>
        <begin position="123"/>
        <end position="142"/>
    </location>
</feature>
<protein>
    <submittedName>
        <fullName evidence="2">Uncharacterized protein</fullName>
    </submittedName>
</protein>
<keyword evidence="3" id="KW-1185">Reference proteome</keyword>
<sequence length="371" mass="41107">MCGPVDESKSESLSQRRAKFRNQKFLGLAVVSYRYKSVFTFPAHPAQRRQCVRGGGKRKADFGSLIRSILSSGPKARNSLPPNFLDNIDGGGNDSIASRTKRRAGKYARLAVTTSLTHPQPLVLRSAEATSSPSTKKNRTSTLNSSSLDLLFVLLLTRLCLASRWVTADWARLDLDLLFLKPEVLCSRLKVSDVSLQPENGQLTEYGEHSGPFASQFGFLADPPVSSAAVHSRLLSIARKSSTQMVLRLSLFAIRSRMCSRTRRCKPPEEDGCFLPPTLHFKLEVNASIRSLIDTPRLSSLNASSDLPSYSGGSPLIRVRVTLAEPFTLLYRRVICDDSETMSLNTGGWFVWFDGFVVHSPMTSKYPCWGR</sequence>
<comment type="caution">
    <text evidence="2">The sequence shown here is derived from an EMBL/GenBank/DDBJ whole genome shotgun (WGS) entry which is preliminary data.</text>
</comment>
<evidence type="ECO:0000256" key="1">
    <source>
        <dbReference type="SAM" id="MobiDB-lite"/>
    </source>
</evidence>
<evidence type="ECO:0000313" key="2">
    <source>
        <dbReference type="EMBL" id="KAK7006310.1"/>
    </source>
</evidence>
<name>A0AAW0ACB2_9AGAR</name>
<accession>A0AAW0ACB2</accession>
<reference evidence="2 3" key="1">
    <citation type="journal article" date="2024" name="J Genomics">
        <title>Draft genome sequencing and assembly of Favolaschia claudopus CIRM-BRFM 2984 isolated from oak limbs.</title>
        <authorList>
            <person name="Navarro D."/>
            <person name="Drula E."/>
            <person name="Chaduli D."/>
            <person name="Cazenave R."/>
            <person name="Ahrendt S."/>
            <person name="Wang J."/>
            <person name="Lipzen A."/>
            <person name="Daum C."/>
            <person name="Barry K."/>
            <person name="Grigoriev I.V."/>
            <person name="Favel A."/>
            <person name="Rosso M.N."/>
            <person name="Martin F."/>
        </authorList>
    </citation>
    <scope>NUCLEOTIDE SEQUENCE [LARGE SCALE GENOMIC DNA]</scope>
    <source>
        <strain evidence="2 3">CIRM-BRFM 2984</strain>
    </source>
</reference>
<dbReference type="AlphaFoldDB" id="A0AAW0ACB2"/>
<gene>
    <name evidence="2" type="ORF">R3P38DRAFT_3214357</name>
</gene>